<keyword evidence="1" id="KW-0732">Signal</keyword>
<feature type="signal peptide" evidence="1">
    <location>
        <begin position="1"/>
        <end position="24"/>
    </location>
</feature>
<name>A0A4R2RH29_9RHOB</name>
<evidence type="ECO:0000256" key="1">
    <source>
        <dbReference type="SAM" id="SignalP"/>
    </source>
</evidence>
<reference evidence="2 3" key="1">
    <citation type="submission" date="2019-03" db="EMBL/GenBank/DDBJ databases">
        <title>Genomic Encyclopedia of Type Strains, Phase IV (KMG-IV): sequencing the most valuable type-strain genomes for metagenomic binning, comparative biology and taxonomic classification.</title>
        <authorList>
            <person name="Goeker M."/>
        </authorList>
    </citation>
    <scope>NUCLEOTIDE SEQUENCE [LARGE SCALE GENOMIC DNA]</scope>
    <source>
        <strain evidence="2 3">DSM 24766</strain>
    </source>
</reference>
<dbReference type="EMBL" id="SLXU01000001">
    <property type="protein sequence ID" value="TCP63002.1"/>
    <property type="molecule type" value="Genomic_DNA"/>
</dbReference>
<evidence type="ECO:0000313" key="2">
    <source>
        <dbReference type="EMBL" id="TCP63002.1"/>
    </source>
</evidence>
<protein>
    <submittedName>
        <fullName evidence="2">Uncharacterized protein</fullName>
    </submittedName>
</protein>
<evidence type="ECO:0000313" key="3">
    <source>
        <dbReference type="Proteomes" id="UP000295050"/>
    </source>
</evidence>
<keyword evidence="3" id="KW-1185">Reference proteome</keyword>
<comment type="caution">
    <text evidence="2">The sequence shown here is derived from an EMBL/GenBank/DDBJ whole genome shotgun (WGS) entry which is preliminary data.</text>
</comment>
<proteinExistence type="predicted"/>
<feature type="chain" id="PRO_5020662988" evidence="1">
    <location>
        <begin position="25"/>
        <end position="42"/>
    </location>
</feature>
<accession>A0A4R2RH29</accession>
<dbReference type="RefSeq" id="WP_279432532.1">
    <property type="nucleotide sequence ID" value="NZ_SLXU01000001.1"/>
</dbReference>
<organism evidence="2 3">
    <name type="scientific">Rhodovulum bhavnagarense</name>
    <dbReference type="NCBI Taxonomy" id="992286"/>
    <lineage>
        <taxon>Bacteria</taxon>
        <taxon>Pseudomonadati</taxon>
        <taxon>Pseudomonadota</taxon>
        <taxon>Alphaproteobacteria</taxon>
        <taxon>Rhodobacterales</taxon>
        <taxon>Paracoccaceae</taxon>
        <taxon>Rhodovulum</taxon>
    </lineage>
</organism>
<dbReference type="AlphaFoldDB" id="A0A4R2RH29"/>
<dbReference type="Proteomes" id="UP000295050">
    <property type="component" value="Unassembled WGS sequence"/>
</dbReference>
<gene>
    <name evidence="2" type="ORF">EV663_101265</name>
</gene>
<sequence length="42" mass="4920">MTKALLLSGCARMAMALPALPAKAYDYYWTSPYRPQRWRLEQ</sequence>